<proteinExistence type="predicted"/>
<dbReference type="Proteomes" id="UP000282837">
    <property type="component" value="Unassembled WGS sequence"/>
</dbReference>
<sequence>MLLNTLVDTAVYVPRSERISFDLPIRVRQGQHRPATLLKNLTCGGARIEGLPLGLRAGDKTTVYLPSLKPKEATVMWTMGDIVGVEFDRPLHPDIFEELVLRHARRRPRTEIDRLTQIDSRYDRLDAAVLAAEAQAGAPAPTLSH</sequence>
<dbReference type="InterPro" id="IPR009875">
    <property type="entry name" value="PilZ_domain"/>
</dbReference>
<dbReference type="AlphaFoldDB" id="A0A3S2UQV2"/>
<name>A0A3S2UQV2_9SPHN</name>
<dbReference type="OrthoDB" id="7504422at2"/>
<reference evidence="2 3" key="1">
    <citation type="submission" date="2019-01" db="EMBL/GenBank/DDBJ databases">
        <authorList>
            <person name="Chen W.-M."/>
        </authorList>
    </citation>
    <scope>NUCLEOTIDE SEQUENCE [LARGE SCALE GENOMIC DNA]</scope>
    <source>
        <strain evidence="2 3">FSY-9</strain>
    </source>
</reference>
<feature type="domain" description="PilZ" evidence="1">
    <location>
        <begin position="15"/>
        <end position="95"/>
    </location>
</feature>
<accession>A0A3S2UQV2</accession>
<gene>
    <name evidence="2" type="ORF">EOE18_13505</name>
</gene>
<organism evidence="2 3">
    <name type="scientific">Novosphingobium umbonatum</name>
    <dbReference type="NCBI Taxonomy" id="1908524"/>
    <lineage>
        <taxon>Bacteria</taxon>
        <taxon>Pseudomonadati</taxon>
        <taxon>Pseudomonadota</taxon>
        <taxon>Alphaproteobacteria</taxon>
        <taxon>Sphingomonadales</taxon>
        <taxon>Sphingomonadaceae</taxon>
        <taxon>Novosphingobium</taxon>
    </lineage>
</organism>
<dbReference type="Pfam" id="PF07238">
    <property type="entry name" value="PilZ"/>
    <property type="match status" value="1"/>
</dbReference>
<dbReference type="SUPFAM" id="SSF141371">
    <property type="entry name" value="PilZ domain-like"/>
    <property type="match status" value="1"/>
</dbReference>
<comment type="caution">
    <text evidence="2">The sequence shown here is derived from an EMBL/GenBank/DDBJ whole genome shotgun (WGS) entry which is preliminary data.</text>
</comment>
<protein>
    <submittedName>
        <fullName evidence="2">PilZ domain-containing protein</fullName>
    </submittedName>
</protein>
<keyword evidence="3" id="KW-1185">Reference proteome</keyword>
<dbReference type="RefSeq" id="WP_127710397.1">
    <property type="nucleotide sequence ID" value="NZ_SACO01000011.1"/>
</dbReference>
<evidence type="ECO:0000313" key="3">
    <source>
        <dbReference type="Proteomes" id="UP000282837"/>
    </source>
</evidence>
<evidence type="ECO:0000259" key="1">
    <source>
        <dbReference type="Pfam" id="PF07238"/>
    </source>
</evidence>
<dbReference type="GO" id="GO:0035438">
    <property type="term" value="F:cyclic-di-GMP binding"/>
    <property type="evidence" value="ECO:0007669"/>
    <property type="project" value="InterPro"/>
</dbReference>
<evidence type="ECO:0000313" key="2">
    <source>
        <dbReference type="EMBL" id="RVU03875.1"/>
    </source>
</evidence>
<dbReference type="EMBL" id="SACO01000011">
    <property type="protein sequence ID" value="RVU03875.1"/>
    <property type="molecule type" value="Genomic_DNA"/>
</dbReference>